<feature type="domain" description="RNA polymerase sigma-70 region 2" evidence="5">
    <location>
        <begin position="24"/>
        <end position="82"/>
    </location>
</feature>
<dbReference type="Pfam" id="PF20239">
    <property type="entry name" value="DUF6596"/>
    <property type="match status" value="1"/>
</dbReference>
<evidence type="ECO:0000256" key="4">
    <source>
        <dbReference type="ARBA" id="ARBA00023163"/>
    </source>
</evidence>
<dbReference type="Proteomes" id="UP000612899">
    <property type="component" value="Unassembled WGS sequence"/>
</dbReference>
<dbReference type="SUPFAM" id="SSF88659">
    <property type="entry name" value="Sigma3 and sigma4 domains of RNA polymerase sigma factors"/>
    <property type="match status" value="1"/>
</dbReference>
<dbReference type="Gene3D" id="1.10.1740.10">
    <property type="match status" value="1"/>
</dbReference>
<organism evidence="8 9">
    <name type="scientific">Rhizocola hellebori</name>
    <dbReference type="NCBI Taxonomy" id="1392758"/>
    <lineage>
        <taxon>Bacteria</taxon>
        <taxon>Bacillati</taxon>
        <taxon>Actinomycetota</taxon>
        <taxon>Actinomycetes</taxon>
        <taxon>Micromonosporales</taxon>
        <taxon>Micromonosporaceae</taxon>
        <taxon>Rhizocola</taxon>
    </lineage>
</organism>
<evidence type="ECO:0000313" key="9">
    <source>
        <dbReference type="Proteomes" id="UP000612899"/>
    </source>
</evidence>
<sequence>MPSAPASPVAAAVAEAHRREWAYVLAATVRVTRDIDLAEECVQDSYAQALITWERDGIPGRPGAWLTTASRNRALDVLRRDQTARKYLPLLVEEHVTELEEPSDIPDDRLRLVFTCCHPGLATQAQVALTLRLVCGLTTAEVARAFLVAEPTMAARITRAKKKISTARIPYRVPSTADLPERIEAVLAVVNLLYTTGHTAPTGEALARTDLVARALDLSRMLRELLPHDPGVIGLLALILLTDARRAARTDAQGRLVLLPDQDRSLWNRQAIAEGTALARRALRHHPPGKYALMAAIAAIHSGSPSWQATDWAQIVALYDLLAAIWSSPVVRLNRAVAVGFAEGPLAGLAALDKLSDEPQLAAYGYLAAARADFLSKLGRVHEARTAYSEALLLTENAVERDFLDQRMRSLPDS</sequence>
<evidence type="ECO:0000259" key="7">
    <source>
        <dbReference type="Pfam" id="PF20239"/>
    </source>
</evidence>
<dbReference type="PANTHER" id="PTHR47756:SF2">
    <property type="entry name" value="BLL6612 PROTEIN"/>
    <property type="match status" value="1"/>
</dbReference>
<accession>A0A8J3QC81</accession>
<reference evidence="8" key="1">
    <citation type="submission" date="2021-01" db="EMBL/GenBank/DDBJ databases">
        <title>Whole genome shotgun sequence of Rhizocola hellebori NBRC 109834.</title>
        <authorList>
            <person name="Komaki H."/>
            <person name="Tamura T."/>
        </authorList>
    </citation>
    <scope>NUCLEOTIDE SEQUENCE</scope>
    <source>
        <strain evidence="8">NBRC 109834</strain>
    </source>
</reference>
<evidence type="ECO:0000256" key="3">
    <source>
        <dbReference type="ARBA" id="ARBA00023082"/>
    </source>
</evidence>
<dbReference type="SUPFAM" id="SSF88946">
    <property type="entry name" value="Sigma2 domain of RNA polymerase sigma factors"/>
    <property type="match status" value="1"/>
</dbReference>
<evidence type="ECO:0000313" key="8">
    <source>
        <dbReference type="EMBL" id="GIH07921.1"/>
    </source>
</evidence>
<dbReference type="InterPro" id="IPR013324">
    <property type="entry name" value="RNA_pol_sigma_r3/r4-like"/>
</dbReference>
<gene>
    <name evidence="8" type="primary">rpoE_17</name>
    <name evidence="8" type="ORF">Rhe02_59880</name>
</gene>
<dbReference type="InterPro" id="IPR046531">
    <property type="entry name" value="DUF6596"/>
</dbReference>
<name>A0A8J3QC81_9ACTN</name>
<feature type="domain" description="RNA polymerase sigma factor 70 region 4 type 2" evidence="6">
    <location>
        <begin position="114"/>
        <end position="164"/>
    </location>
</feature>
<dbReference type="PANTHER" id="PTHR47756">
    <property type="entry name" value="BLL6612 PROTEIN-RELATED"/>
    <property type="match status" value="1"/>
</dbReference>
<feature type="domain" description="DUF6596" evidence="7">
    <location>
        <begin position="182"/>
        <end position="282"/>
    </location>
</feature>
<keyword evidence="4" id="KW-0804">Transcription</keyword>
<evidence type="ECO:0000259" key="6">
    <source>
        <dbReference type="Pfam" id="PF08281"/>
    </source>
</evidence>
<dbReference type="EMBL" id="BONY01000042">
    <property type="protein sequence ID" value="GIH07921.1"/>
    <property type="molecule type" value="Genomic_DNA"/>
</dbReference>
<keyword evidence="3" id="KW-0731">Sigma factor</keyword>
<dbReference type="InterPro" id="IPR013325">
    <property type="entry name" value="RNA_pol_sigma_r2"/>
</dbReference>
<evidence type="ECO:0000256" key="2">
    <source>
        <dbReference type="ARBA" id="ARBA00023015"/>
    </source>
</evidence>
<dbReference type="Pfam" id="PF08281">
    <property type="entry name" value="Sigma70_r4_2"/>
    <property type="match status" value="1"/>
</dbReference>
<dbReference type="InterPro" id="IPR013249">
    <property type="entry name" value="RNA_pol_sigma70_r4_t2"/>
</dbReference>
<comment type="similarity">
    <text evidence="1">Belongs to the sigma-70 factor family. ECF subfamily.</text>
</comment>
<dbReference type="InterPro" id="IPR007627">
    <property type="entry name" value="RNA_pol_sigma70_r2"/>
</dbReference>
<dbReference type="GO" id="GO:0006352">
    <property type="term" value="P:DNA-templated transcription initiation"/>
    <property type="evidence" value="ECO:0007669"/>
    <property type="project" value="InterPro"/>
</dbReference>
<keyword evidence="2" id="KW-0805">Transcription regulation</keyword>
<dbReference type="AlphaFoldDB" id="A0A8J3QC81"/>
<comment type="caution">
    <text evidence="8">The sequence shown here is derived from an EMBL/GenBank/DDBJ whole genome shotgun (WGS) entry which is preliminary data.</text>
</comment>
<protein>
    <submittedName>
        <fullName evidence="8">RNA polymerase subunit sigma-24</fullName>
    </submittedName>
</protein>
<dbReference type="GO" id="GO:0016987">
    <property type="term" value="F:sigma factor activity"/>
    <property type="evidence" value="ECO:0007669"/>
    <property type="project" value="UniProtKB-KW"/>
</dbReference>
<evidence type="ECO:0000259" key="5">
    <source>
        <dbReference type="Pfam" id="PF04542"/>
    </source>
</evidence>
<evidence type="ECO:0000256" key="1">
    <source>
        <dbReference type="ARBA" id="ARBA00010641"/>
    </source>
</evidence>
<keyword evidence="9" id="KW-1185">Reference proteome</keyword>
<proteinExistence type="inferred from homology"/>
<dbReference type="GO" id="GO:0003677">
    <property type="term" value="F:DNA binding"/>
    <property type="evidence" value="ECO:0007669"/>
    <property type="project" value="InterPro"/>
</dbReference>
<dbReference type="Pfam" id="PF04542">
    <property type="entry name" value="Sigma70_r2"/>
    <property type="match status" value="1"/>
</dbReference>